<dbReference type="SUPFAM" id="SSF53756">
    <property type="entry name" value="UDP-Glycosyltransferase/glycogen phosphorylase"/>
    <property type="match status" value="1"/>
</dbReference>
<dbReference type="AlphaFoldDB" id="A0A7S4HPF4"/>
<accession>A0A7S4HPF4</accession>
<reference evidence="1" key="1">
    <citation type="submission" date="2021-01" db="EMBL/GenBank/DDBJ databases">
        <authorList>
            <person name="Corre E."/>
            <person name="Pelletier E."/>
            <person name="Niang G."/>
            <person name="Scheremetjew M."/>
            <person name="Finn R."/>
            <person name="Kale V."/>
            <person name="Holt S."/>
            <person name="Cochrane G."/>
            <person name="Meng A."/>
            <person name="Brown T."/>
            <person name="Cohen L."/>
        </authorList>
    </citation>
    <scope>NUCLEOTIDE SEQUENCE</scope>
    <source>
        <strain evidence="1">UIO037</strain>
    </source>
</reference>
<proteinExistence type="predicted"/>
<dbReference type="EMBL" id="HBKO01011825">
    <property type="protein sequence ID" value="CAE2205352.1"/>
    <property type="molecule type" value="Transcribed_RNA"/>
</dbReference>
<gene>
    <name evidence="1" type="ORF">CPOL0286_LOCUS5277</name>
</gene>
<name>A0A7S4HPF4_9EUKA</name>
<evidence type="ECO:0000313" key="1">
    <source>
        <dbReference type="EMBL" id="CAE2205352.1"/>
    </source>
</evidence>
<sequence length="162" mass="16197">MARVEALGVGAALDIRTCTSNELASAAGRLLSESAVRDCLDALCVAMREADGGADSAARYIEGVASRDFSFLLEDGGADDAHPECGGAIGAAREAVPLRVAATAASTRAGLPGPAEDAHSSGIAAVVPDAQGRHGVESAVRSRTVGGHISQAETLGWGDGLD</sequence>
<dbReference type="Gene3D" id="3.40.50.2000">
    <property type="entry name" value="Glycogen Phosphorylase B"/>
    <property type="match status" value="2"/>
</dbReference>
<protein>
    <submittedName>
        <fullName evidence="1">Uncharacterized protein</fullName>
    </submittedName>
</protein>
<organism evidence="1">
    <name type="scientific">Prymnesium polylepis</name>
    <dbReference type="NCBI Taxonomy" id="72548"/>
    <lineage>
        <taxon>Eukaryota</taxon>
        <taxon>Haptista</taxon>
        <taxon>Haptophyta</taxon>
        <taxon>Prymnesiophyceae</taxon>
        <taxon>Prymnesiales</taxon>
        <taxon>Prymnesiaceae</taxon>
        <taxon>Prymnesium</taxon>
    </lineage>
</organism>